<protein>
    <recommendedName>
        <fullName evidence="2">F-box domain-containing protein</fullName>
    </recommendedName>
</protein>
<gene>
    <name evidence="3" type="ORF">FGG08_000808</name>
</gene>
<organism evidence="3 4">
    <name type="scientific">Glutinoglossum americanum</name>
    <dbReference type="NCBI Taxonomy" id="1670608"/>
    <lineage>
        <taxon>Eukaryota</taxon>
        <taxon>Fungi</taxon>
        <taxon>Dikarya</taxon>
        <taxon>Ascomycota</taxon>
        <taxon>Pezizomycotina</taxon>
        <taxon>Geoglossomycetes</taxon>
        <taxon>Geoglossales</taxon>
        <taxon>Geoglossaceae</taxon>
        <taxon>Glutinoglossum</taxon>
    </lineage>
</organism>
<dbReference type="InterPro" id="IPR057214">
    <property type="entry name" value="DUF7892"/>
</dbReference>
<evidence type="ECO:0000259" key="2">
    <source>
        <dbReference type="SMART" id="SM00256"/>
    </source>
</evidence>
<feature type="region of interest" description="Disordered" evidence="1">
    <location>
        <begin position="825"/>
        <end position="857"/>
    </location>
</feature>
<dbReference type="SUPFAM" id="SSF81383">
    <property type="entry name" value="F-box domain"/>
    <property type="match status" value="1"/>
</dbReference>
<feature type="compositionally biased region" description="Basic and acidic residues" evidence="1">
    <location>
        <begin position="1695"/>
        <end position="1712"/>
    </location>
</feature>
<dbReference type="InterPro" id="IPR001810">
    <property type="entry name" value="F-box_dom"/>
</dbReference>
<accession>A0A9P8L6L2</accession>
<feature type="compositionally biased region" description="Polar residues" evidence="1">
    <location>
        <begin position="69"/>
        <end position="80"/>
    </location>
</feature>
<dbReference type="CDD" id="cd09917">
    <property type="entry name" value="F-box_SF"/>
    <property type="match status" value="1"/>
</dbReference>
<proteinExistence type="predicted"/>
<dbReference type="EMBL" id="JAGHQL010000010">
    <property type="protein sequence ID" value="KAH0545037.1"/>
    <property type="molecule type" value="Genomic_DNA"/>
</dbReference>
<feature type="domain" description="F-box" evidence="2">
    <location>
        <begin position="176"/>
        <end position="216"/>
    </location>
</feature>
<feature type="compositionally biased region" description="Basic and acidic residues" evidence="1">
    <location>
        <begin position="1433"/>
        <end position="1469"/>
    </location>
</feature>
<feature type="compositionally biased region" description="Low complexity" evidence="1">
    <location>
        <begin position="126"/>
        <end position="140"/>
    </location>
</feature>
<feature type="region of interest" description="Disordered" evidence="1">
    <location>
        <begin position="1623"/>
        <end position="1643"/>
    </location>
</feature>
<dbReference type="InterPro" id="IPR036047">
    <property type="entry name" value="F-box-like_dom_sf"/>
</dbReference>
<feature type="compositionally biased region" description="Polar residues" evidence="1">
    <location>
        <begin position="1188"/>
        <end position="1224"/>
    </location>
</feature>
<feature type="compositionally biased region" description="Low complexity" evidence="1">
    <location>
        <begin position="846"/>
        <end position="857"/>
    </location>
</feature>
<feature type="region of interest" description="Disordered" evidence="1">
    <location>
        <begin position="1158"/>
        <end position="1493"/>
    </location>
</feature>
<keyword evidence="4" id="KW-1185">Reference proteome</keyword>
<dbReference type="SMART" id="SM00256">
    <property type="entry name" value="FBOX"/>
    <property type="match status" value="1"/>
</dbReference>
<sequence length="1712" mass="190668">MDSRGSAVRNGSSLDAGHGLDSSLSLPSHQSGAHCSSDEEGDSRMPDRDEPRSLITKGCRPSDPEHQSDGSSATLDSGSGKNYMPDAETICQSGFAGECVDPSLRGKRKHEREETRIPTNGVDFRSSTSSQNSPGQSNSNKRVKIDHSGDMAVANYADMEPFRDAAGSILQDKSDMPSEVWHYVFTLVPPRDLASLMRVNHMFNEFLTPSMNDAKRLSTASSRNAILRVLDADFIWSASRKMFHPDLPRPPFGMSELDMWKLLYGRACQFCGKPGSSATGSTAENQFEPGPGESGVKIIWQFGVRSCGTCLQERSEKDVSVLMSSSFPSPLLPALPFIFLTPDLQVITPTLLQNSTPPLTIQMTKHFYKPHIEDIKRKFEEVMALGNAAGEEWFKGLDGLGKERRSDSMRCERWEAKGGLKGLSALVPKSATAATLQATMRHDIVKQSNAVHASVSGGASGGEGQPTLEFRSPSVHMGTSSVPPQRLAASPVNAGHGHPSHGYSKHLTIQEVNERKALRRLEIERRCLEFSPPLEPAVLNHVEAFQAALQISAPLTDQAWEVLKPRILVQRDAAEKREKERVLQSQLYQQKFEERRQMEAKVKEAKEVMDREWDEVQQPIRDRIGRYADEIIKDKWKGGELISKENSPNFAADVLVHVRQRFYAHIARDDVTTRAAGEEPRRDHPDAPPTRKLILENMKWVFDTKIKPLTEHYRKELFLCSGCHDNFKFYGFEGVIQHYAAKHTNALSSGAVVVHWRAEWPEQQPFHLDPGSAKASIYTLSSPALGQSQLTIGPQNMGMPFQSYTQEPVSGAYIASLPPVFPQFSPRPHGHPQYPGRHQHGPYAPPQSFQGPQGFQGPPTVLQGPQPGFQGPQPAFQGLQVFQGTSQNYQSYPHQYPGQPPQAYNVPPAGPPYGQPIPVPPAIGSQSYGSKTGPYGQPLVAGPQYPHHYQQPNPVPGGPLQNMTSSIGQSSEIYQIQLEEMAIIARETWFATSGIKDLPGSVRISVVIHHVVSNFTTKFANEPSLAMFMDGLNNHIAMKPIRSVNGLACKSCASSDGVSDDHNGTFPSRPRHVPFGDRKPIFTLPTLLVHFQTFHIERAKPPIVPQGGIATPRLDWKEDMVELPEISVISGLLRAHGMDDNKLHLLAKVFPQAFPSPLPRLGPANNTGPVPVLKQEDGAQPTAEPGSRCTSAAIDTNLSRAGSHNGSYVSHIQQPRSGGQSVVPSPTAAYPPSRGSISNLERRHPAYYVPSGPDYHEHPDTRYQQSQVRRAEDRLPRIPGDREAERYNQAPIYHRNGTPEEYRAEERRARAIATPPPPDSRDRFGDRYYAREGSGAMPHSPRGNPEYLEYERYRSPGFRRNHGSPMQSPLSPPRSRGKGVSQARASGEGSEDGEVGDGTLAIKNRASSDSSLAEVNAAERFLQEFLPGDDAAEEYKRKAAEHDRRKEEKLKARWLADREADEQKRKATDEAAGTPSRGMDSVTGQNTESVHREIPARNNNTASVMGSGIEESPTTGDWVHRRFEYGMVERYGRSPPLSRQVDKSPELVDPRYIRPITSYRNERYLNENLRRPRSRYGQYEAYRQERYRNRSISPLATRVAPDEYYRGNARTLGYDQVCRTRSPRRPTRQMSLEMSGPSAHPYGRTYVEDPRFLPYSHEAIYVPPRIDDCSPEATGLANSKLVRQEPTPRYGSLEEDYRRGRSIYDERDHTHR</sequence>
<reference evidence="3" key="1">
    <citation type="submission" date="2021-03" db="EMBL/GenBank/DDBJ databases">
        <title>Comparative genomics and phylogenomic investigation of the class Geoglossomycetes provide insights into ecological specialization and systematics.</title>
        <authorList>
            <person name="Melie T."/>
            <person name="Pirro S."/>
            <person name="Miller A.N."/>
            <person name="Quandt A."/>
        </authorList>
    </citation>
    <scope>NUCLEOTIDE SEQUENCE</scope>
    <source>
        <strain evidence="3">GBOQ0MN5Z8</strain>
    </source>
</reference>
<dbReference type="Proteomes" id="UP000698800">
    <property type="component" value="Unassembled WGS sequence"/>
</dbReference>
<feature type="compositionally biased region" description="Basic and acidic residues" evidence="1">
    <location>
        <begin position="42"/>
        <end position="52"/>
    </location>
</feature>
<evidence type="ECO:0000313" key="4">
    <source>
        <dbReference type="Proteomes" id="UP000698800"/>
    </source>
</evidence>
<name>A0A9P8L6L2_9PEZI</name>
<feature type="region of interest" description="Disordered" evidence="1">
    <location>
        <begin position="102"/>
        <end position="146"/>
    </location>
</feature>
<feature type="compositionally biased region" description="Basic and acidic residues" evidence="1">
    <location>
        <begin position="1297"/>
        <end position="1309"/>
    </location>
</feature>
<feature type="region of interest" description="Disordered" evidence="1">
    <location>
        <begin position="1677"/>
        <end position="1712"/>
    </location>
</feature>
<comment type="caution">
    <text evidence="3">The sequence shown here is derived from an EMBL/GenBank/DDBJ whole genome shotgun (WGS) entry which is preliminary data.</text>
</comment>
<dbReference type="OrthoDB" id="2322499at2759"/>
<feature type="region of interest" description="Disordered" evidence="1">
    <location>
        <begin position="1"/>
        <end position="86"/>
    </location>
</feature>
<evidence type="ECO:0000256" key="1">
    <source>
        <dbReference type="SAM" id="MobiDB-lite"/>
    </source>
</evidence>
<feature type="compositionally biased region" description="Polar residues" evidence="1">
    <location>
        <begin position="22"/>
        <end position="34"/>
    </location>
</feature>
<dbReference type="Pfam" id="PF25422">
    <property type="entry name" value="DUF7892"/>
    <property type="match status" value="1"/>
</dbReference>
<evidence type="ECO:0000313" key="3">
    <source>
        <dbReference type="EMBL" id="KAH0545037.1"/>
    </source>
</evidence>
<feature type="compositionally biased region" description="Basic and acidic residues" evidence="1">
    <location>
        <begin position="1319"/>
        <end position="1330"/>
    </location>
</feature>
<feature type="compositionally biased region" description="Basic and acidic residues" evidence="1">
    <location>
        <begin position="1269"/>
        <end position="1286"/>
    </location>
</feature>